<dbReference type="PANTHER" id="PTHR31727">
    <property type="entry name" value="OLEOYL-ACYL CARRIER PROTEIN THIOESTERASE 1, CHLOROPLASTIC"/>
    <property type="match status" value="1"/>
</dbReference>
<dbReference type="InterPro" id="IPR049427">
    <property type="entry name" value="Acyl-ACP_TE_C"/>
</dbReference>
<proteinExistence type="inferred from homology"/>
<feature type="domain" description="Acyl-ACP thioesterase N-terminal hotdog" evidence="8">
    <location>
        <begin position="5"/>
        <end position="122"/>
    </location>
</feature>
<evidence type="ECO:0000256" key="2">
    <source>
        <dbReference type="ARBA" id="ARBA00022516"/>
    </source>
</evidence>
<keyword evidence="11" id="KW-1185">Reference proteome</keyword>
<evidence type="ECO:0000259" key="8">
    <source>
        <dbReference type="Pfam" id="PF01643"/>
    </source>
</evidence>
<evidence type="ECO:0000313" key="11">
    <source>
        <dbReference type="Proteomes" id="UP000294752"/>
    </source>
</evidence>
<dbReference type="Pfam" id="PF01643">
    <property type="entry name" value="Acyl-ACP_TE"/>
    <property type="match status" value="1"/>
</dbReference>
<evidence type="ECO:0000259" key="9">
    <source>
        <dbReference type="Pfam" id="PF20791"/>
    </source>
</evidence>
<organism evidence="10 11">
    <name type="scientific">Sphingobacterium paludis</name>
    <dbReference type="NCBI Taxonomy" id="1476465"/>
    <lineage>
        <taxon>Bacteria</taxon>
        <taxon>Pseudomonadati</taxon>
        <taxon>Bacteroidota</taxon>
        <taxon>Sphingobacteriia</taxon>
        <taxon>Sphingobacteriales</taxon>
        <taxon>Sphingobacteriaceae</taxon>
        <taxon>Sphingobacterium</taxon>
    </lineage>
</organism>
<dbReference type="OrthoDB" id="9801517at2"/>
<dbReference type="InterPro" id="IPR029069">
    <property type="entry name" value="HotDog_dom_sf"/>
</dbReference>
<dbReference type="Gene3D" id="3.10.129.10">
    <property type="entry name" value="Hotdog Thioesterase"/>
    <property type="match status" value="1"/>
</dbReference>
<name>A0A4R7CW07_9SPHI</name>
<dbReference type="Proteomes" id="UP000294752">
    <property type="component" value="Unassembled WGS sequence"/>
</dbReference>
<comment type="similarity">
    <text evidence="1">Belongs to the acyl-ACP thioesterase family.</text>
</comment>
<protein>
    <submittedName>
        <fullName evidence="10">Acyl-ACP thioesterase</fullName>
    </submittedName>
</protein>
<evidence type="ECO:0000313" key="10">
    <source>
        <dbReference type="EMBL" id="TDS11831.1"/>
    </source>
</evidence>
<evidence type="ECO:0000256" key="6">
    <source>
        <dbReference type="ARBA" id="ARBA00023098"/>
    </source>
</evidence>
<dbReference type="CDD" id="cd00586">
    <property type="entry name" value="4HBT"/>
    <property type="match status" value="1"/>
</dbReference>
<sequence length="240" mass="27948">MQTEIYSKTVTLNFTQCYANGRLKYSELNNLLQLTASEHAEILGFGYQAMASQSQSWVLSRIRMEIDRLPKFLEEITVKTWVQDFLGNRSIRNFEVYRKDKKIIGVCSFWAVFNTQLRRSENLAIKVDPAIVLPERSATQESFKRIEQDTDYDQTSSYLSKLSDLDIVNHVNNVKYTDWCFDLLPAETVLKKTFRSIDINYLKELKLAEAVDIHQRVHPESAHFAITRADKTIFLMQANF</sequence>
<feature type="domain" description="Acyl-ACP thioesterase-like C-terminal" evidence="9">
    <location>
        <begin position="150"/>
        <end position="222"/>
    </location>
</feature>
<keyword evidence="2" id="KW-0444">Lipid biosynthesis</keyword>
<reference evidence="10 11" key="1">
    <citation type="submission" date="2019-03" db="EMBL/GenBank/DDBJ databases">
        <title>Genomic Encyclopedia of Type Strains, Phase III (KMG-III): the genomes of soil and plant-associated and newly described type strains.</title>
        <authorList>
            <person name="Whitman W."/>
        </authorList>
    </citation>
    <scope>NUCLEOTIDE SEQUENCE [LARGE SCALE GENOMIC DNA]</scope>
    <source>
        <strain evidence="10 11">CGMCC 1.12801</strain>
    </source>
</reference>
<dbReference type="InterPro" id="IPR045023">
    <property type="entry name" value="FATA/B"/>
</dbReference>
<evidence type="ECO:0000256" key="7">
    <source>
        <dbReference type="ARBA" id="ARBA00023160"/>
    </source>
</evidence>
<keyword evidence="7" id="KW-0275">Fatty acid biosynthesis</keyword>
<dbReference type="PANTHER" id="PTHR31727:SF6">
    <property type="entry name" value="OLEOYL-ACYL CARRIER PROTEIN THIOESTERASE 1, CHLOROPLASTIC"/>
    <property type="match status" value="1"/>
</dbReference>
<comment type="caution">
    <text evidence="10">The sequence shown here is derived from an EMBL/GenBank/DDBJ whole genome shotgun (WGS) entry which is preliminary data.</text>
</comment>
<dbReference type="RefSeq" id="WP_133641282.1">
    <property type="nucleotide sequence ID" value="NZ_SNZV01000007.1"/>
</dbReference>
<evidence type="ECO:0000256" key="5">
    <source>
        <dbReference type="ARBA" id="ARBA00022946"/>
    </source>
</evidence>
<dbReference type="EMBL" id="SNZV01000007">
    <property type="protein sequence ID" value="TDS11831.1"/>
    <property type="molecule type" value="Genomic_DNA"/>
</dbReference>
<keyword evidence="4" id="KW-0276">Fatty acid metabolism</keyword>
<dbReference type="GO" id="GO:0016297">
    <property type="term" value="F:fatty acyl-[ACP] hydrolase activity"/>
    <property type="evidence" value="ECO:0007669"/>
    <property type="project" value="InterPro"/>
</dbReference>
<gene>
    <name evidence="10" type="ORF">B0I21_107181</name>
</gene>
<keyword evidence="3" id="KW-0378">Hydrolase</keyword>
<dbReference type="InterPro" id="IPR002864">
    <property type="entry name" value="Acyl-ACP_thioesterase_NHD"/>
</dbReference>
<keyword evidence="5" id="KW-0809">Transit peptide</keyword>
<evidence type="ECO:0000256" key="3">
    <source>
        <dbReference type="ARBA" id="ARBA00022801"/>
    </source>
</evidence>
<keyword evidence="6" id="KW-0443">Lipid metabolism</keyword>
<dbReference type="GO" id="GO:0000036">
    <property type="term" value="F:acyl carrier activity"/>
    <property type="evidence" value="ECO:0007669"/>
    <property type="project" value="TreeGrafter"/>
</dbReference>
<dbReference type="Pfam" id="PF20791">
    <property type="entry name" value="Acyl-ACP_TE_C"/>
    <property type="match status" value="1"/>
</dbReference>
<evidence type="ECO:0000256" key="1">
    <source>
        <dbReference type="ARBA" id="ARBA00006500"/>
    </source>
</evidence>
<accession>A0A4R7CW07</accession>
<dbReference type="SUPFAM" id="SSF54637">
    <property type="entry name" value="Thioesterase/thiol ester dehydrase-isomerase"/>
    <property type="match status" value="2"/>
</dbReference>
<evidence type="ECO:0000256" key="4">
    <source>
        <dbReference type="ARBA" id="ARBA00022832"/>
    </source>
</evidence>
<dbReference type="AlphaFoldDB" id="A0A4R7CW07"/>